<evidence type="ECO:0000256" key="2">
    <source>
        <dbReference type="SAM" id="Phobius"/>
    </source>
</evidence>
<protein>
    <recommendedName>
        <fullName evidence="5">BTB domain-containing protein</fullName>
    </recommendedName>
</protein>
<evidence type="ECO:0000313" key="4">
    <source>
        <dbReference type="Proteomes" id="UP000186817"/>
    </source>
</evidence>
<dbReference type="Gene3D" id="3.30.710.10">
    <property type="entry name" value="Potassium Channel Kv1.1, Chain A"/>
    <property type="match status" value="1"/>
</dbReference>
<sequence length="378" mass="42317">MAAAIDADVVHGFIMLGDLEGLQAFAPPKFDWTQAIGEKELPALMYVIHYNVTQTEALRKQSLKMVEWLLKVGADPRQKLPADHPFRWQIHKNNNPEATKFIVEYGGHSAVSLAFAYLQQAQKRTGNADWSQLEAHLKAVLAILSSSATANSSFGADVTVPRSTLDLWESMRDSTTSHSVIFECSDGKVSAHDQDSSSSGVSLFLDLLYTSSTREDPDHSTMLEALDLAHRWQIHGVVRTLCKALCDMIDAKSFVAVAETASLKGLEMLARACVHFGSQDEEVQAMLQKGSLPAAVRKLFEPAHAISGEQELEQEQEQEQKPKREHQQEQRQEQSKSKQNWDKNWVEDEFTAVSRTVFIIIFFGGLGSVLWWFGFDHE</sequence>
<evidence type="ECO:0008006" key="5">
    <source>
        <dbReference type="Google" id="ProtNLM"/>
    </source>
</evidence>
<evidence type="ECO:0000256" key="1">
    <source>
        <dbReference type="SAM" id="MobiDB-lite"/>
    </source>
</evidence>
<gene>
    <name evidence="3" type="ORF">AK812_SmicGene5860</name>
</gene>
<name>A0A1Q9ESR7_SYMMI</name>
<proteinExistence type="predicted"/>
<keyword evidence="2" id="KW-1133">Transmembrane helix</keyword>
<dbReference type="EMBL" id="LSRX01000078">
    <property type="protein sequence ID" value="OLQ10454.1"/>
    <property type="molecule type" value="Genomic_DNA"/>
</dbReference>
<keyword evidence="2" id="KW-0472">Membrane</keyword>
<keyword evidence="2" id="KW-0812">Transmembrane</keyword>
<comment type="caution">
    <text evidence="3">The sequence shown here is derived from an EMBL/GenBank/DDBJ whole genome shotgun (WGS) entry which is preliminary data.</text>
</comment>
<dbReference type="AlphaFoldDB" id="A0A1Q9ESR7"/>
<evidence type="ECO:0000313" key="3">
    <source>
        <dbReference type="EMBL" id="OLQ10454.1"/>
    </source>
</evidence>
<organism evidence="3 4">
    <name type="scientific">Symbiodinium microadriaticum</name>
    <name type="common">Dinoflagellate</name>
    <name type="synonym">Zooxanthella microadriatica</name>
    <dbReference type="NCBI Taxonomy" id="2951"/>
    <lineage>
        <taxon>Eukaryota</taxon>
        <taxon>Sar</taxon>
        <taxon>Alveolata</taxon>
        <taxon>Dinophyceae</taxon>
        <taxon>Suessiales</taxon>
        <taxon>Symbiodiniaceae</taxon>
        <taxon>Symbiodinium</taxon>
    </lineage>
</organism>
<feature type="region of interest" description="Disordered" evidence="1">
    <location>
        <begin position="309"/>
        <end position="340"/>
    </location>
</feature>
<feature type="transmembrane region" description="Helical" evidence="2">
    <location>
        <begin position="357"/>
        <end position="375"/>
    </location>
</feature>
<dbReference type="Proteomes" id="UP000186817">
    <property type="component" value="Unassembled WGS sequence"/>
</dbReference>
<accession>A0A1Q9ESR7</accession>
<feature type="compositionally biased region" description="Basic and acidic residues" evidence="1">
    <location>
        <begin position="318"/>
        <end position="340"/>
    </location>
</feature>
<dbReference type="OrthoDB" id="415264at2759"/>
<reference evidence="3 4" key="1">
    <citation type="submission" date="2016-02" db="EMBL/GenBank/DDBJ databases">
        <title>Genome analysis of coral dinoflagellate symbionts highlights evolutionary adaptations to a symbiotic lifestyle.</title>
        <authorList>
            <person name="Aranda M."/>
            <person name="Li Y."/>
            <person name="Liew Y.J."/>
            <person name="Baumgarten S."/>
            <person name="Simakov O."/>
            <person name="Wilson M."/>
            <person name="Piel J."/>
            <person name="Ashoor H."/>
            <person name="Bougouffa S."/>
            <person name="Bajic V.B."/>
            <person name="Ryu T."/>
            <person name="Ravasi T."/>
            <person name="Bayer T."/>
            <person name="Micklem G."/>
            <person name="Kim H."/>
            <person name="Bhak J."/>
            <person name="Lajeunesse T.C."/>
            <person name="Voolstra C.R."/>
        </authorList>
    </citation>
    <scope>NUCLEOTIDE SEQUENCE [LARGE SCALE GENOMIC DNA]</scope>
    <source>
        <strain evidence="3 4">CCMP2467</strain>
    </source>
</reference>
<keyword evidence="4" id="KW-1185">Reference proteome</keyword>
<dbReference type="InterPro" id="IPR011333">
    <property type="entry name" value="SKP1/BTB/POZ_sf"/>
</dbReference>